<proteinExistence type="predicted"/>
<dbReference type="VEuPathDB" id="TriTrypDB:TvY486_0902390"/>
<sequence length="218" mass="24258">MPHTPVEHTEGIGEVLVDESEADVRRHQNYIAMALPLLHMLQQRNIGRAEAIARQMVGQWGDGAGAVQELLKLLESSKDGQLDEENEDEDAISGESEEEEAEGDERELSDSTEDSSDDSGCENEDGSVQADTVTGEGVVLTSLREILERIRANQADVDVLGPSPVSEENGGLTPLHTGKEQEEEEEEEETEEERRIFGDIERAVRREMDRLSLVRKHR</sequence>
<dbReference type="AlphaFoldDB" id="G0U2B4"/>
<accession>G0U2B4</accession>
<dbReference type="EMBL" id="HE573025">
    <property type="protein sequence ID" value="CCC50417.1"/>
    <property type="molecule type" value="Genomic_DNA"/>
</dbReference>
<evidence type="ECO:0000313" key="2">
    <source>
        <dbReference type="EMBL" id="CCC50417.1"/>
    </source>
</evidence>
<feature type="compositionally biased region" description="Acidic residues" evidence="1">
    <location>
        <begin position="181"/>
        <end position="191"/>
    </location>
</feature>
<evidence type="ECO:0000256" key="1">
    <source>
        <dbReference type="SAM" id="MobiDB-lite"/>
    </source>
</evidence>
<protein>
    <submittedName>
        <fullName evidence="2">Uncharacterized protein</fullName>
    </submittedName>
</protein>
<dbReference type="OMA" id="ECNGSTL"/>
<feature type="region of interest" description="Disordered" evidence="1">
    <location>
        <begin position="76"/>
        <end position="137"/>
    </location>
</feature>
<name>G0U2B4_TRYVY</name>
<reference evidence="2" key="1">
    <citation type="journal article" date="2012" name="Proc. Natl. Acad. Sci. U.S.A.">
        <title>Antigenic diversity is generated by distinct evolutionary mechanisms in African trypanosome species.</title>
        <authorList>
            <person name="Jackson A.P."/>
            <person name="Berry A."/>
            <person name="Aslett M."/>
            <person name="Allison H.C."/>
            <person name="Burton P."/>
            <person name="Vavrova-Anderson J."/>
            <person name="Brown R."/>
            <person name="Browne H."/>
            <person name="Corton N."/>
            <person name="Hauser H."/>
            <person name="Gamble J."/>
            <person name="Gilderthorp R."/>
            <person name="Marcello L."/>
            <person name="McQuillan J."/>
            <person name="Otto T.D."/>
            <person name="Quail M.A."/>
            <person name="Sanders M.J."/>
            <person name="van Tonder A."/>
            <person name="Ginger M.L."/>
            <person name="Field M.C."/>
            <person name="Barry J.D."/>
            <person name="Hertz-Fowler C."/>
            <person name="Berriman M."/>
        </authorList>
    </citation>
    <scope>NUCLEOTIDE SEQUENCE</scope>
    <source>
        <strain evidence="2">Y486</strain>
    </source>
</reference>
<organism evidence="2">
    <name type="scientific">Trypanosoma vivax (strain Y486)</name>
    <dbReference type="NCBI Taxonomy" id="1055687"/>
    <lineage>
        <taxon>Eukaryota</taxon>
        <taxon>Discoba</taxon>
        <taxon>Euglenozoa</taxon>
        <taxon>Kinetoplastea</taxon>
        <taxon>Metakinetoplastina</taxon>
        <taxon>Trypanosomatida</taxon>
        <taxon>Trypanosomatidae</taxon>
        <taxon>Trypanosoma</taxon>
        <taxon>Duttonella</taxon>
    </lineage>
</organism>
<feature type="region of interest" description="Disordered" evidence="1">
    <location>
        <begin position="152"/>
        <end position="196"/>
    </location>
</feature>
<feature type="compositionally biased region" description="Acidic residues" evidence="1">
    <location>
        <begin position="82"/>
        <end position="125"/>
    </location>
</feature>
<gene>
    <name evidence="2" type="ORF">TVY486_0902390</name>
</gene>